<keyword evidence="4 7" id="KW-0119">Carbohydrate metabolism</keyword>
<dbReference type="RefSeq" id="WP_273941221.1">
    <property type="nucleotide sequence ID" value="NZ_CP097263.1"/>
</dbReference>
<name>A0ABV6MRN1_9PSEU</name>
<feature type="domain" description="CBM2" evidence="10">
    <location>
        <begin position="28"/>
        <end position="137"/>
    </location>
</feature>
<dbReference type="SUPFAM" id="SSF51445">
    <property type="entry name" value="(Trans)glycosidases"/>
    <property type="match status" value="1"/>
</dbReference>
<dbReference type="InterPro" id="IPR001919">
    <property type="entry name" value="CBD2"/>
</dbReference>
<evidence type="ECO:0000259" key="10">
    <source>
        <dbReference type="PROSITE" id="PS51173"/>
    </source>
</evidence>
<evidence type="ECO:0000256" key="9">
    <source>
        <dbReference type="SAM" id="SignalP"/>
    </source>
</evidence>
<feature type="compositionally biased region" description="Pro residues" evidence="8">
    <location>
        <begin position="138"/>
        <end position="149"/>
    </location>
</feature>
<dbReference type="Gene3D" id="2.60.40.290">
    <property type="match status" value="1"/>
</dbReference>
<evidence type="ECO:0000313" key="12">
    <source>
        <dbReference type="Proteomes" id="UP001589810"/>
    </source>
</evidence>
<protein>
    <recommendedName>
        <fullName evidence="7">Endoglucanase</fullName>
        <ecNumber evidence="7">3.2.1.4</ecNumber>
    </recommendedName>
</protein>
<evidence type="ECO:0000256" key="5">
    <source>
        <dbReference type="ARBA" id="ARBA00023295"/>
    </source>
</evidence>
<dbReference type="EC" id="3.2.1.4" evidence="7"/>
<feature type="signal peptide" evidence="9">
    <location>
        <begin position="1"/>
        <end position="27"/>
    </location>
</feature>
<dbReference type="SMART" id="SM00637">
    <property type="entry name" value="CBD_II"/>
    <property type="match status" value="1"/>
</dbReference>
<evidence type="ECO:0000256" key="3">
    <source>
        <dbReference type="ARBA" id="ARBA00023001"/>
    </source>
</evidence>
<sequence length="480" mass="50265">MRLGTFAAPLLAATFALVGLAGPSAPAAADGTLACRVDYTVNDWGTGFTASVTIGNLGAAPLSGWRLTYSYAGNQTLQQGWNGTWSQSGKTVSVANQPWNATVPPSGSVTAGANFSYSGSNDKPTDFAVNGSPCNGTTPPPPPPPPGGPAPALRVSGNHFVDADGKTVTLHGVNRSGAEFACVQGNGIFDGPVDATSVAAIKSWHVNAVRVPLNEDCWLALSDVKPQYAGTTYQNAIKDYVNLLHQNGIVAIVELHWTHGQYTGNSAGCSDVNATCQKPMPDAQYAPTFWSQVAAAFKGDDSTVFDLFNEPYPDRATANGWACLRDGGTCAGIPYQVAGTQSLVSAVRSAGADNVIMVGGLAYANDLSQWLTYEPTDPLHNLAASWHSYNFNTCSSSSCWDSQIAPVAAKVPLVAGEIGENDCGHSYVDGLMSWLDQHAASYLAWTWNTWDCSSGPSLITSYDGTPTAFGAGVRAHFSSF</sequence>
<dbReference type="Gene3D" id="3.20.20.80">
    <property type="entry name" value="Glycosidases"/>
    <property type="match status" value="1"/>
</dbReference>
<keyword evidence="2 7" id="KW-0378">Hydrolase</keyword>
<evidence type="ECO:0000256" key="2">
    <source>
        <dbReference type="ARBA" id="ARBA00022801"/>
    </source>
</evidence>
<dbReference type="PANTHER" id="PTHR34142">
    <property type="entry name" value="ENDO-BETA-1,4-GLUCANASE A"/>
    <property type="match status" value="1"/>
</dbReference>
<reference evidence="11 12" key="1">
    <citation type="submission" date="2024-09" db="EMBL/GenBank/DDBJ databases">
        <authorList>
            <person name="Sun Q."/>
            <person name="Mori K."/>
        </authorList>
    </citation>
    <scope>NUCLEOTIDE SEQUENCE [LARGE SCALE GENOMIC DNA]</scope>
    <source>
        <strain evidence="11 12">TBRC 1432</strain>
    </source>
</reference>
<feature type="chain" id="PRO_5046712341" description="Endoglucanase" evidence="9">
    <location>
        <begin position="28"/>
        <end position="480"/>
    </location>
</feature>
<evidence type="ECO:0000313" key="11">
    <source>
        <dbReference type="EMBL" id="MFC0542807.1"/>
    </source>
</evidence>
<keyword evidence="12" id="KW-1185">Reference proteome</keyword>
<dbReference type="SUPFAM" id="SSF49384">
    <property type="entry name" value="Carbohydrate-binding domain"/>
    <property type="match status" value="1"/>
</dbReference>
<dbReference type="InterPro" id="IPR008965">
    <property type="entry name" value="CBM2/CBM3_carb-bd_dom_sf"/>
</dbReference>
<proteinExistence type="inferred from homology"/>
<evidence type="ECO:0000256" key="6">
    <source>
        <dbReference type="ARBA" id="ARBA00023326"/>
    </source>
</evidence>
<dbReference type="InterPro" id="IPR017853">
    <property type="entry name" value="GH"/>
</dbReference>
<dbReference type="PANTHER" id="PTHR34142:SF1">
    <property type="entry name" value="GLYCOSIDE HYDROLASE FAMILY 5 DOMAIN-CONTAINING PROTEIN"/>
    <property type="match status" value="1"/>
</dbReference>
<evidence type="ECO:0000256" key="8">
    <source>
        <dbReference type="SAM" id="MobiDB-lite"/>
    </source>
</evidence>
<gene>
    <name evidence="11" type="ORF">ACFFH7_15020</name>
</gene>
<dbReference type="PROSITE" id="PS51173">
    <property type="entry name" value="CBM2"/>
    <property type="match status" value="1"/>
</dbReference>
<dbReference type="Pfam" id="PF00150">
    <property type="entry name" value="Cellulase"/>
    <property type="match status" value="1"/>
</dbReference>
<keyword evidence="9" id="KW-0732">Signal</keyword>
<keyword evidence="5 7" id="KW-0326">Glycosidase</keyword>
<evidence type="ECO:0000256" key="1">
    <source>
        <dbReference type="ARBA" id="ARBA00000966"/>
    </source>
</evidence>
<dbReference type="InterPro" id="IPR001547">
    <property type="entry name" value="Glyco_hydro_5"/>
</dbReference>
<comment type="catalytic activity">
    <reaction evidence="1 7">
        <text>Endohydrolysis of (1-&gt;4)-beta-D-glucosidic linkages in cellulose, lichenin and cereal beta-D-glucans.</text>
        <dbReference type="EC" id="3.2.1.4"/>
    </reaction>
</comment>
<keyword evidence="3 7" id="KW-0136">Cellulose degradation</keyword>
<accession>A0ABV6MRN1</accession>
<dbReference type="Proteomes" id="UP001589810">
    <property type="component" value="Unassembled WGS sequence"/>
</dbReference>
<keyword evidence="6 7" id="KW-0624">Polysaccharide degradation</keyword>
<comment type="similarity">
    <text evidence="7">Belongs to the glycosyl hydrolase 5 (cellulase A) family.</text>
</comment>
<comment type="caution">
    <text evidence="11">The sequence shown here is derived from an EMBL/GenBank/DDBJ whole genome shotgun (WGS) entry which is preliminary data.</text>
</comment>
<organism evidence="11 12">
    <name type="scientific">Kutzneria chonburiensis</name>
    <dbReference type="NCBI Taxonomy" id="1483604"/>
    <lineage>
        <taxon>Bacteria</taxon>
        <taxon>Bacillati</taxon>
        <taxon>Actinomycetota</taxon>
        <taxon>Actinomycetes</taxon>
        <taxon>Pseudonocardiales</taxon>
        <taxon>Pseudonocardiaceae</taxon>
        <taxon>Kutzneria</taxon>
    </lineage>
</organism>
<dbReference type="InterPro" id="IPR012291">
    <property type="entry name" value="CBM2_carb-bd_dom_sf"/>
</dbReference>
<evidence type="ECO:0000256" key="4">
    <source>
        <dbReference type="ARBA" id="ARBA00023277"/>
    </source>
</evidence>
<feature type="region of interest" description="Disordered" evidence="8">
    <location>
        <begin position="126"/>
        <end position="153"/>
    </location>
</feature>
<dbReference type="EMBL" id="JBHLUD010000004">
    <property type="protein sequence ID" value="MFC0542807.1"/>
    <property type="molecule type" value="Genomic_DNA"/>
</dbReference>
<evidence type="ECO:0000256" key="7">
    <source>
        <dbReference type="RuleBase" id="RU361153"/>
    </source>
</evidence>
<dbReference type="Pfam" id="PF00553">
    <property type="entry name" value="CBM_2"/>
    <property type="match status" value="1"/>
</dbReference>